<evidence type="ECO:0000313" key="2">
    <source>
        <dbReference type="Proteomes" id="UP001595867"/>
    </source>
</evidence>
<comment type="caution">
    <text evidence="1">The sequence shown here is derived from an EMBL/GenBank/DDBJ whole genome shotgun (WGS) entry which is preliminary data.</text>
</comment>
<keyword evidence="2" id="KW-1185">Reference proteome</keyword>
<evidence type="ECO:0008006" key="3">
    <source>
        <dbReference type="Google" id="ProtNLM"/>
    </source>
</evidence>
<proteinExistence type="predicted"/>
<reference evidence="2" key="1">
    <citation type="journal article" date="2019" name="Int. J. Syst. Evol. Microbiol.">
        <title>The Global Catalogue of Microorganisms (GCM) 10K type strain sequencing project: providing services to taxonomists for standard genome sequencing and annotation.</title>
        <authorList>
            <consortium name="The Broad Institute Genomics Platform"/>
            <consortium name="The Broad Institute Genome Sequencing Center for Infectious Disease"/>
            <person name="Wu L."/>
            <person name="Ma J."/>
        </authorList>
    </citation>
    <scope>NUCLEOTIDE SEQUENCE [LARGE SCALE GENOMIC DNA]</scope>
    <source>
        <strain evidence="2">TBRC 5832</strain>
    </source>
</reference>
<name>A0ABV8IX21_9ACTN</name>
<evidence type="ECO:0000313" key="1">
    <source>
        <dbReference type="EMBL" id="MFC4068827.1"/>
    </source>
</evidence>
<dbReference type="RefSeq" id="WP_378069712.1">
    <property type="nucleotide sequence ID" value="NZ_JBHSBL010000019.1"/>
</dbReference>
<organism evidence="1 2">
    <name type="scientific">Actinoplanes subglobosus</name>
    <dbReference type="NCBI Taxonomy" id="1547892"/>
    <lineage>
        <taxon>Bacteria</taxon>
        <taxon>Bacillati</taxon>
        <taxon>Actinomycetota</taxon>
        <taxon>Actinomycetes</taxon>
        <taxon>Micromonosporales</taxon>
        <taxon>Micromonosporaceae</taxon>
        <taxon>Actinoplanes</taxon>
    </lineage>
</organism>
<dbReference type="EMBL" id="JBHSBL010000019">
    <property type="protein sequence ID" value="MFC4068827.1"/>
    <property type="molecule type" value="Genomic_DNA"/>
</dbReference>
<dbReference type="Proteomes" id="UP001595867">
    <property type="component" value="Unassembled WGS sequence"/>
</dbReference>
<protein>
    <recommendedName>
        <fullName evidence="3">HNH endonuclease</fullName>
    </recommendedName>
</protein>
<accession>A0ABV8IX21</accession>
<sequence length="201" mass="22343">MAGRTRDRPARQPPADGGAKIVSAILKNANVFKTGKGKTTVDPDKAPEAVLVLRRGTGFHAADFDRKARDLKKLADAGKLKKATPAERGKVWDPKYKISRTKPNTHRWRMIRQIDKSPERKASAARTRAGILLPLRKGYAPQPGDGGLDPDHIHELQLDGGDEYTNLRLMDAYTNRTMGSEIQNALRDVPFGTRIRIEIED</sequence>
<gene>
    <name evidence="1" type="ORF">ACFO0C_28180</name>
</gene>